<dbReference type="Pfam" id="PF00733">
    <property type="entry name" value="Asn_synthase"/>
    <property type="match status" value="1"/>
</dbReference>
<dbReference type="InterPro" id="IPR014729">
    <property type="entry name" value="Rossmann-like_a/b/a_fold"/>
</dbReference>
<evidence type="ECO:0000256" key="3">
    <source>
        <dbReference type="ARBA" id="ARBA00012737"/>
    </source>
</evidence>
<evidence type="ECO:0000256" key="4">
    <source>
        <dbReference type="ARBA" id="ARBA00022741"/>
    </source>
</evidence>
<dbReference type="Gene3D" id="3.40.50.620">
    <property type="entry name" value="HUPs"/>
    <property type="match status" value="1"/>
</dbReference>
<dbReference type="Pfam" id="PF13522">
    <property type="entry name" value="GATase_6"/>
    <property type="match status" value="1"/>
</dbReference>
<keyword evidence="5" id="KW-0067">ATP-binding</keyword>
<dbReference type="InterPro" id="IPR017932">
    <property type="entry name" value="GATase_2_dom"/>
</dbReference>
<organism evidence="9 10">
    <name type="scientific">Imperialibacter roseus</name>
    <dbReference type="NCBI Taxonomy" id="1324217"/>
    <lineage>
        <taxon>Bacteria</taxon>
        <taxon>Pseudomonadati</taxon>
        <taxon>Bacteroidota</taxon>
        <taxon>Cytophagia</taxon>
        <taxon>Cytophagales</taxon>
        <taxon>Flammeovirgaceae</taxon>
        <taxon>Imperialibacter</taxon>
    </lineage>
</organism>
<dbReference type="GO" id="GO:0004066">
    <property type="term" value="F:asparagine synthase (glutamine-hydrolyzing) activity"/>
    <property type="evidence" value="ECO:0007669"/>
    <property type="project" value="UniProtKB-EC"/>
</dbReference>
<comment type="catalytic activity">
    <reaction evidence="7">
        <text>L-aspartate + L-glutamine + ATP + H2O = L-asparagine + L-glutamate + AMP + diphosphate + H(+)</text>
        <dbReference type="Rhea" id="RHEA:12228"/>
        <dbReference type="ChEBI" id="CHEBI:15377"/>
        <dbReference type="ChEBI" id="CHEBI:15378"/>
        <dbReference type="ChEBI" id="CHEBI:29985"/>
        <dbReference type="ChEBI" id="CHEBI:29991"/>
        <dbReference type="ChEBI" id="CHEBI:30616"/>
        <dbReference type="ChEBI" id="CHEBI:33019"/>
        <dbReference type="ChEBI" id="CHEBI:58048"/>
        <dbReference type="ChEBI" id="CHEBI:58359"/>
        <dbReference type="ChEBI" id="CHEBI:456215"/>
        <dbReference type="EC" id="6.3.5.4"/>
    </reaction>
</comment>
<comment type="pathway">
    <text evidence="1">Amino-acid biosynthesis; L-asparagine biosynthesis; L-asparagine from L-aspartate (L-Gln route): step 1/1.</text>
</comment>
<evidence type="ECO:0000313" key="10">
    <source>
        <dbReference type="Proteomes" id="UP001302349"/>
    </source>
</evidence>
<dbReference type="PANTHER" id="PTHR43284">
    <property type="entry name" value="ASPARAGINE SYNTHETASE (GLUTAMINE-HYDROLYZING)"/>
    <property type="match status" value="1"/>
</dbReference>
<dbReference type="NCBIfam" id="TIGR01536">
    <property type="entry name" value="asn_synth_AEB"/>
    <property type="match status" value="1"/>
</dbReference>
<feature type="domain" description="Glutamine amidotransferase type-2" evidence="8">
    <location>
        <begin position="2"/>
        <end position="211"/>
    </location>
</feature>
<dbReference type="SUPFAM" id="SSF52402">
    <property type="entry name" value="Adenine nucleotide alpha hydrolases-like"/>
    <property type="match status" value="1"/>
</dbReference>
<dbReference type="CDD" id="cd00712">
    <property type="entry name" value="AsnB"/>
    <property type="match status" value="1"/>
</dbReference>
<dbReference type="Gene3D" id="3.60.20.10">
    <property type="entry name" value="Glutamine Phosphoribosylpyrophosphate, subunit 1, domain 1"/>
    <property type="match status" value="1"/>
</dbReference>
<dbReference type="EC" id="6.3.5.4" evidence="3"/>
<dbReference type="SUPFAM" id="SSF56235">
    <property type="entry name" value="N-terminal nucleophile aminohydrolases (Ntn hydrolases)"/>
    <property type="match status" value="1"/>
</dbReference>
<gene>
    <name evidence="9" type="primary">asnB</name>
    <name evidence="9" type="ORF">RT717_24665</name>
</gene>
<evidence type="ECO:0000256" key="1">
    <source>
        <dbReference type="ARBA" id="ARBA00005187"/>
    </source>
</evidence>
<comment type="similarity">
    <text evidence="2">Belongs to the asparagine synthetase family.</text>
</comment>
<dbReference type="InterPro" id="IPR033738">
    <property type="entry name" value="AsnB_N"/>
</dbReference>
<keyword evidence="6" id="KW-0315">Glutamine amidotransferase</keyword>
<keyword evidence="4" id="KW-0547">Nucleotide-binding</keyword>
<accession>A0ABZ0IMK9</accession>
<keyword evidence="9" id="KW-0436">Ligase</keyword>
<reference evidence="9 10" key="1">
    <citation type="journal article" date="2023" name="Microbiol. Resour. Announc.">
        <title>Complete Genome Sequence of Imperialibacter roseus strain P4T.</title>
        <authorList>
            <person name="Tizabi D.R."/>
            <person name="Bachvaroff T."/>
            <person name="Hill R.T."/>
        </authorList>
    </citation>
    <scope>NUCLEOTIDE SEQUENCE [LARGE SCALE GENOMIC DNA]</scope>
    <source>
        <strain evidence="9 10">P4T</strain>
    </source>
</reference>
<evidence type="ECO:0000256" key="2">
    <source>
        <dbReference type="ARBA" id="ARBA00005752"/>
    </source>
</evidence>
<dbReference type="RefSeq" id="WP_317488999.1">
    <property type="nucleotide sequence ID" value="NZ_CP136051.1"/>
</dbReference>
<dbReference type="PANTHER" id="PTHR43284:SF1">
    <property type="entry name" value="ASPARAGINE SYNTHETASE"/>
    <property type="match status" value="1"/>
</dbReference>
<evidence type="ECO:0000313" key="9">
    <source>
        <dbReference type="EMBL" id="WOK06272.1"/>
    </source>
</evidence>
<protein>
    <recommendedName>
        <fullName evidence="3">asparagine synthase (glutamine-hydrolyzing)</fullName>
        <ecNumber evidence="3">6.3.5.4</ecNumber>
    </recommendedName>
</protein>
<dbReference type="Proteomes" id="UP001302349">
    <property type="component" value="Chromosome"/>
</dbReference>
<dbReference type="PROSITE" id="PS51278">
    <property type="entry name" value="GATASE_TYPE_2"/>
    <property type="match status" value="1"/>
</dbReference>
<dbReference type="InterPro" id="IPR006426">
    <property type="entry name" value="Asn_synth_AEB"/>
</dbReference>
<evidence type="ECO:0000256" key="7">
    <source>
        <dbReference type="ARBA" id="ARBA00048741"/>
    </source>
</evidence>
<dbReference type="InterPro" id="IPR051786">
    <property type="entry name" value="ASN_synthetase/amidase"/>
</dbReference>
<evidence type="ECO:0000256" key="6">
    <source>
        <dbReference type="ARBA" id="ARBA00022962"/>
    </source>
</evidence>
<name>A0ABZ0IMK9_9BACT</name>
<proteinExistence type="inferred from homology"/>
<dbReference type="PIRSF" id="PIRSF001589">
    <property type="entry name" value="Asn_synthetase_glu-h"/>
    <property type="match status" value="1"/>
</dbReference>
<sequence length="615" mass="70348">MCGIYGTTVRYSDDLLRSKLNRTAFRGPDFQSLFFSREQDAYLALGHNRLSIVDLDTRSNQPFSYQGKVTIAFNGEIYNFLDVRKELETLGFTFTTSSDTEVICVSYLAWGHQCLAKLNGMFAFVIYDHRTELLFGARDRLGKKPFYYHLSNEGFEFASQLSSIQLGNDHLSISSKSITRFLSWGNIPDPDSIFNEIKKLRPGHYFTYDLQKRQFAIDRYWDISTVVANSFKGSYSEAVDEVENIIKDAVKIRLFADVPLGIYLSGGIDSSLVSALAAESLGNHLKTFSISFNESKFDESQYARTVAQHIGSDHHTIDCSVNEALGLIDNFSYYFDEPFADASALPSMLLAKKTKDHVTVALSGDGGDEGFLGYKRYDWINRANLLYRLPPKARMFLGSILQQIPNYKANIIGGGIFQDSIEDLYLYSLTGFDREWIDVQSFDLGIEEVKWLKGSGNLLQRMGDFDLVSYLNWDINTKVDRSSMAFSLETRAPLLDYRVIEAARSLPVKYKFHVGTQKMILKDILYKYVPRKMFDRPKSGFSVPLRQWFQKELKEYVLDNLALDDLKKIPGIIPEKVQILIHQHMSGKRNRYPEIWKLLVLKQWLENNGSKFAVV</sequence>
<dbReference type="InterPro" id="IPR029055">
    <property type="entry name" value="Ntn_hydrolases_N"/>
</dbReference>
<dbReference type="CDD" id="cd01991">
    <property type="entry name" value="Asn_synthase_B_C"/>
    <property type="match status" value="1"/>
</dbReference>
<evidence type="ECO:0000259" key="8">
    <source>
        <dbReference type="PROSITE" id="PS51278"/>
    </source>
</evidence>
<keyword evidence="10" id="KW-1185">Reference proteome</keyword>
<dbReference type="EMBL" id="CP136051">
    <property type="protein sequence ID" value="WOK06272.1"/>
    <property type="molecule type" value="Genomic_DNA"/>
</dbReference>
<evidence type="ECO:0000256" key="5">
    <source>
        <dbReference type="ARBA" id="ARBA00022840"/>
    </source>
</evidence>
<dbReference type="InterPro" id="IPR001962">
    <property type="entry name" value="Asn_synthase"/>
</dbReference>